<feature type="domain" description="DUF6534" evidence="3">
    <location>
        <begin position="165"/>
        <end position="251"/>
    </location>
</feature>
<dbReference type="OrthoDB" id="3206554at2759"/>
<keyword evidence="5" id="KW-1185">Reference proteome</keyword>
<keyword evidence="2" id="KW-1133">Transmembrane helix</keyword>
<feature type="region of interest" description="Disordered" evidence="1">
    <location>
        <begin position="275"/>
        <end position="302"/>
    </location>
</feature>
<accession>A0A9W8ZZC4</accession>
<dbReference type="InterPro" id="IPR045339">
    <property type="entry name" value="DUF6534"/>
</dbReference>
<feature type="transmembrane region" description="Helical" evidence="2">
    <location>
        <begin position="228"/>
        <end position="249"/>
    </location>
</feature>
<organism evidence="4 5">
    <name type="scientific">Lentinula aciculospora</name>
    <dbReference type="NCBI Taxonomy" id="153920"/>
    <lineage>
        <taxon>Eukaryota</taxon>
        <taxon>Fungi</taxon>
        <taxon>Dikarya</taxon>
        <taxon>Basidiomycota</taxon>
        <taxon>Agaricomycotina</taxon>
        <taxon>Agaricomycetes</taxon>
        <taxon>Agaricomycetidae</taxon>
        <taxon>Agaricales</taxon>
        <taxon>Marasmiineae</taxon>
        <taxon>Omphalotaceae</taxon>
        <taxon>Lentinula</taxon>
    </lineage>
</organism>
<evidence type="ECO:0000256" key="2">
    <source>
        <dbReference type="SAM" id="Phobius"/>
    </source>
</evidence>
<feature type="transmembrane region" description="Helical" evidence="2">
    <location>
        <begin position="83"/>
        <end position="105"/>
    </location>
</feature>
<dbReference type="PANTHER" id="PTHR40465">
    <property type="entry name" value="CHROMOSOME 1, WHOLE GENOME SHOTGUN SEQUENCE"/>
    <property type="match status" value="1"/>
</dbReference>
<dbReference type="Proteomes" id="UP001150266">
    <property type="component" value="Unassembled WGS sequence"/>
</dbReference>
<protein>
    <recommendedName>
        <fullName evidence="3">DUF6534 domain-containing protein</fullName>
    </recommendedName>
</protein>
<dbReference type="Pfam" id="PF20152">
    <property type="entry name" value="DUF6534"/>
    <property type="match status" value="1"/>
</dbReference>
<feature type="transmembrane region" description="Helical" evidence="2">
    <location>
        <begin position="12"/>
        <end position="34"/>
    </location>
</feature>
<evidence type="ECO:0000313" key="4">
    <source>
        <dbReference type="EMBL" id="KAJ4470872.1"/>
    </source>
</evidence>
<evidence type="ECO:0000313" key="5">
    <source>
        <dbReference type="Proteomes" id="UP001150266"/>
    </source>
</evidence>
<comment type="caution">
    <text evidence="4">The sequence shown here is derived from an EMBL/GenBank/DDBJ whole genome shotgun (WGS) entry which is preliminary data.</text>
</comment>
<dbReference type="EMBL" id="JAOTPV010000024">
    <property type="protein sequence ID" value="KAJ4470872.1"/>
    <property type="molecule type" value="Genomic_DNA"/>
</dbReference>
<keyword evidence="2" id="KW-0472">Membrane</keyword>
<dbReference type="AlphaFoldDB" id="A0A9W8ZZC4"/>
<evidence type="ECO:0000256" key="1">
    <source>
        <dbReference type="SAM" id="MobiDB-lite"/>
    </source>
</evidence>
<feature type="transmembrane region" description="Helical" evidence="2">
    <location>
        <begin position="46"/>
        <end position="71"/>
    </location>
</feature>
<name>A0A9W8ZZC4_9AGAR</name>
<feature type="transmembrane region" description="Helical" evidence="2">
    <location>
        <begin position="117"/>
        <end position="136"/>
    </location>
</feature>
<gene>
    <name evidence="4" type="ORF">J3R30DRAFT_1132393</name>
</gene>
<evidence type="ECO:0000259" key="3">
    <source>
        <dbReference type="Pfam" id="PF20152"/>
    </source>
</evidence>
<proteinExistence type="predicted"/>
<feature type="transmembrane region" description="Helical" evidence="2">
    <location>
        <begin position="196"/>
        <end position="222"/>
    </location>
</feature>
<dbReference type="PANTHER" id="PTHR40465:SF1">
    <property type="entry name" value="DUF6534 DOMAIN-CONTAINING PROTEIN"/>
    <property type="match status" value="1"/>
</dbReference>
<keyword evidence="2" id="KW-0812">Transmembrane</keyword>
<reference evidence="4" key="1">
    <citation type="submission" date="2022-08" db="EMBL/GenBank/DDBJ databases">
        <title>A Global Phylogenomic Analysis of the Shiitake Genus Lentinula.</title>
        <authorList>
            <consortium name="DOE Joint Genome Institute"/>
            <person name="Sierra-Patev S."/>
            <person name="Min B."/>
            <person name="Naranjo-Ortiz M."/>
            <person name="Looney B."/>
            <person name="Konkel Z."/>
            <person name="Slot J.C."/>
            <person name="Sakamoto Y."/>
            <person name="Steenwyk J.L."/>
            <person name="Rokas A."/>
            <person name="Carro J."/>
            <person name="Camarero S."/>
            <person name="Ferreira P."/>
            <person name="Molpeceres G."/>
            <person name="Ruiz-Duenas F.J."/>
            <person name="Serrano A."/>
            <person name="Henrissat B."/>
            <person name="Drula E."/>
            <person name="Hughes K.W."/>
            <person name="Mata J.L."/>
            <person name="Ishikawa N.K."/>
            <person name="Vargas-Isla R."/>
            <person name="Ushijima S."/>
            <person name="Smith C.A."/>
            <person name="Ahrendt S."/>
            <person name="Andreopoulos W."/>
            <person name="He G."/>
            <person name="Labutti K."/>
            <person name="Lipzen A."/>
            <person name="Ng V."/>
            <person name="Riley R."/>
            <person name="Sandor L."/>
            <person name="Barry K."/>
            <person name="Martinez A.T."/>
            <person name="Xiao Y."/>
            <person name="Gibbons J.G."/>
            <person name="Terashima K."/>
            <person name="Grigoriev I.V."/>
            <person name="Hibbett D.S."/>
        </authorList>
    </citation>
    <scope>NUCLEOTIDE SEQUENCE</scope>
    <source>
        <strain evidence="4">JLM2183</strain>
    </source>
</reference>
<sequence length="351" mass="39563">MLPDIRPTLGAVVAGCMVAVGLSAVLGFQTFLYFRIFPSDSPRYKILVGWIWITDSVHTVLVCTTVWQYLIVNFENLGIVTKIYPTVAIIVIMTAVITLSVNSFYGWRIHKMSKHNWWLTGPIVFLSIARVGLAFTTAAEMMMTKTLSEFSNKFRILFTSGLFVSAVTDIIVSVARYYYLRTLKQGYLPTQEVVDAVVVFTINDGFLTCTVVIASIACWLGMPHNFVYLGIYFTISKFYSNSVLATLNLRNWYRHQYTWNRPAGLSMFRRTTGDGSRVHAREHPTSVLSSSGGSPRKHTHARSIDDGRVEVYIEHQVEYNVGNLIPEDLDALESRSHRSSKSVEMPSTAEL</sequence>
<feature type="transmembrane region" description="Helical" evidence="2">
    <location>
        <begin position="156"/>
        <end position="175"/>
    </location>
</feature>